<evidence type="ECO:0000313" key="1">
    <source>
        <dbReference type="EMBL" id="MED1204536.1"/>
    </source>
</evidence>
<proteinExistence type="predicted"/>
<name>A0ABU6MIN6_9BACI</name>
<protein>
    <submittedName>
        <fullName evidence="1">Uncharacterized protein</fullName>
    </submittedName>
</protein>
<evidence type="ECO:0000313" key="2">
    <source>
        <dbReference type="Proteomes" id="UP001341444"/>
    </source>
</evidence>
<dbReference type="Proteomes" id="UP001341444">
    <property type="component" value="Unassembled WGS sequence"/>
</dbReference>
<accession>A0ABU6MIN6</accession>
<organism evidence="1 2">
    <name type="scientific">Heyndrickxia acidicola</name>
    <dbReference type="NCBI Taxonomy" id="209389"/>
    <lineage>
        <taxon>Bacteria</taxon>
        <taxon>Bacillati</taxon>
        <taxon>Bacillota</taxon>
        <taxon>Bacilli</taxon>
        <taxon>Bacillales</taxon>
        <taxon>Bacillaceae</taxon>
        <taxon>Heyndrickxia</taxon>
    </lineage>
</organism>
<keyword evidence="2" id="KW-1185">Reference proteome</keyword>
<comment type="caution">
    <text evidence="1">The sequence shown here is derived from an EMBL/GenBank/DDBJ whole genome shotgun (WGS) entry which is preliminary data.</text>
</comment>
<gene>
    <name evidence="1" type="ORF">P4T90_15920</name>
</gene>
<reference evidence="1 2" key="1">
    <citation type="submission" date="2023-03" db="EMBL/GenBank/DDBJ databases">
        <title>Bacillus Genome Sequencing.</title>
        <authorList>
            <person name="Dunlap C."/>
        </authorList>
    </citation>
    <scope>NUCLEOTIDE SEQUENCE [LARGE SCALE GENOMIC DNA]</scope>
    <source>
        <strain evidence="1 2">B-23453</strain>
    </source>
</reference>
<sequence>MCDNQGQYEIYDAQQKILNGMEDLSKAASNLFRIPVFFSHQNLLSLGPANPPFTQRQEFVIRMFNEIKSVLLFPRTIPNTDQYPDTTIENIRRMVISSYGMAAVLLSPNSPTAQKEPYSPFLQIEPSMGYQYGLPLLLVKESTIPAGGIWGDAGPLAPFTPITWFSNTTTVDEFFSSVQWKEALQNWAGQVRSGYFIQTQPEFKYTCNGN</sequence>
<dbReference type="RefSeq" id="WP_083953141.1">
    <property type="nucleotide sequence ID" value="NZ_JARMAB010000023.1"/>
</dbReference>
<dbReference type="EMBL" id="JARMAB010000023">
    <property type="protein sequence ID" value="MED1204536.1"/>
    <property type="molecule type" value="Genomic_DNA"/>
</dbReference>